<evidence type="ECO:0000259" key="1">
    <source>
        <dbReference type="Pfam" id="PF13843"/>
    </source>
</evidence>
<dbReference type="Pfam" id="PF13843">
    <property type="entry name" value="DDE_Tnp_1_7"/>
    <property type="match status" value="1"/>
</dbReference>
<dbReference type="EMBL" id="CABPRJ010001930">
    <property type="protein sequence ID" value="VVC41881.1"/>
    <property type="molecule type" value="Genomic_DNA"/>
</dbReference>
<evidence type="ECO:0000313" key="3">
    <source>
        <dbReference type="Proteomes" id="UP000325440"/>
    </source>
</evidence>
<dbReference type="OrthoDB" id="6607814at2759"/>
<dbReference type="PANTHER" id="PTHR46599:SF6">
    <property type="entry name" value="DUAL SPECIFICITY PHOSPHATASE 26"/>
    <property type="match status" value="1"/>
</dbReference>
<keyword evidence="3" id="KW-1185">Reference proteome</keyword>
<dbReference type="PANTHER" id="PTHR46599">
    <property type="entry name" value="PIGGYBAC TRANSPOSABLE ELEMENT-DERIVED PROTEIN 4"/>
    <property type="match status" value="1"/>
</dbReference>
<organism evidence="2 3">
    <name type="scientific">Cinara cedri</name>
    <dbReference type="NCBI Taxonomy" id="506608"/>
    <lineage>
        <taxon>Eukaryota</taxon>
        <taxon>Metazoa</taxon>
        <taxon>Ecdysozoa</taxon>
        <taxon>Arthropoda</taxon>
        <taxon>Hexapoda</taxon>
        <taxon>Insecta</taxon>
        <taxon>Pterygota</taxon>
        <taxon>Neoptera</taxon>
        <taxon>Paraneoptera</taxon>
        <taxon>Hemiptera</taxon>
        <taxon>Sternorrhyncha</taxon>
        <taxon>Aphidomorpha</taxon>
        <taxon>Aphidoidea</taxon>
        <taxon>Aphididae</taxon>
        <taxon>Lachninae</taxon>
        <taxon>Cinara</taxon>
    </lineage>
</organism>
<sequence>MDDIARMLQELSDEEVGDNFEDFDSDSDLSDENIVYDNFDSDSVQNISDEEVEAMYTDELYYTGKDKVSKWRKTEFTKHSKTKKHNIIKTSSGLTSHYKNIESEIDSFMKIIDLDIVDEIGQGRELLAYFGLLYLIAIKKGHHTNVLELWANDGTGIEITRVVMSYKRFLFITRCLQFDDRSTRADRRKFDKLSAIRLFLDSFVNNSRASYNMSEFTTIDEMLHPFRGRCQWIQYIPSKPAKYGIKMYALYDAKYFYTSNLEVYCGKQPEGPYDNSNAPMEIVKRLITDIEKSNRNLTTDNYYTSIPLAEYLMQKQITLVGTLKKNKREIPPEFLLHKNKAVSSSIFDFQKYKMLTSYVPRKNKTVILLSTMHEKRSLDNFTKNPKIITDYNSTKGGVDIVYKTCATYTLSRITKRWPCVIFYSLMNIAGINAQVLYAFSKPNDAPNRRRIFLKNLSMSLMKEHLISRSKIKTLPMDVSVF</sequence>
<name>A0A5E4NFF0_9HEMI</name>
<dbReference type="InterPro" id="IPR029526">
    <property type="entry name" value="PGBD"/>
</dbReference>
<protein>
    <submittedName>
        <fullName evidence="2">PiggyBac transposable element-derived protein</fullName>
    </submittedName>
</protein>
<accession>A0A5E4NFF0</accession>
<evidence type="ECO:0000313" key="2">
    <source>
        <dbReference type="EMBL" id="VVC41881.1"/>
    </source>
</evidence>
<proteinExistence type="predicted"/>
<dbReference type="Proteomes" id="UP000325440">
    <property type="component" value="Unassembled WGS sequence"/>
</dbReference>
<feature type="domain" description="PiggyBac transposable element-derived protein" evidence="1">
    <location>
        <begin position="124"/>
        <end position="433"/>
    </location>
</feature>
<dbReference type="AlphaFoldDB" id="A0A5E4NFF0"/>
<gene>
    <name evidence="2" type="ORF">CINCED_3A009276</name>
</gene>
<reference evidence="2 3" key="1">
    <citation type="submission" date="2019-08" db="EMBL/GenBank/DDBJ databases">
        <authorList>
            <person name="Alioto T."/>
            <person name="Alioto T."/>
            <person name="Gomez Garrido J."/>
        </authorList>
    </citation>
    <scope>NUCLEOTIDE SEQUENCE [LARGE SCALE GENOMIC DNA]</scope>
</reference>